<dbReference type="AlphaFoldDB" id="A0A2S9YF49"/>
<gene>
    <name evidence="1" type="ORF">ENSA5_12830</name>
</gene>
<reference evidence="1 2" key="1">
    <citation type="submission" date="2018-03" db="EMBL/GenBank/DDBJ databases">
        <title>Draft Genome Sequences of the Obligatory Marine Myxobacteria Enhygromyxa salina SWB005.</title>
        <authorList>
            <person name="Poehlein A."/>
            <person name="Moghaddam J.A."/>
            <person name="Harms H."/>
            <person name="Alanjari M."/>
            <person name="Koenig G.M."/>
            <person name="Daniel R."/>
            <person name="Schaeberle T.F."/>
        </authorList>
    </citation>
    <scope>NUCLEOTIDE SEQUENCE [LARGE SCALE GENOMIC DNA]</scope>
    <source>
        <strain evidence="1 2">SWB005</strain>
    </source>
</reference>
<accession>A0A2S9YF49</accession>
<organism evidence="1 2">
    <name type="scientific">Enhygromyxa salina</name>
    <dbReference type="NCBI Taxonomy" id="215803"/>
    <lineage>
        <taxon>Bacteria</taxon>
        <taxon>Pseudomonadati</taxon>
        <taxon>Myxococcota</taxon>
        <taxon>Polyangia</taxon>
        <taxon>Nannocystales</taxon>
        <taxon>Nannocystaceae</taxon>
        <taxon>Enhygromyxa</taxon>
    </lineage>
</organism>
<protein>
    <submittedName>
        <fullName evidence="1">Uncharacterized protein</fullName>
    </submittedName>
</protein>
<dbReference type="OrthoDB" id="5530290at2"/>
<evidence type="ECO:0000313" key="2">
    <source>
        <dbReference type="Proteomes" id="UP000237968"/>
    </source>
</evidence>
<comment type="caution">
    <text evidence="1">The sequence shown here is derived from an EMBL/GenBank/DDBJ whole genome shotgun (WGS) entry which is preliminary data.</text>
</comment>
<dbReference type="EMBL" id="PVNK01000070">
    <property type="protein sequence ID" value="PRQ03733.1"/>
    <property type="molecule type" value="Genomic_DNA"/>
</dbReference>
<sequence length="171" mass="18104">MKLSIILTTILSNFATTTPNLCDLVYTAADGSPYTDRLGQTLSRYCAWAGPDAPVWDADVCCTVDSDGAACTAPDANNRCFDGTRYSCDHGEEVPGGGVVCYQPFGSMCDQGLCIQAPEERPPVAALLTACCSPGGVCIHLTSETIGDCQGTFLYCGYGMVDVDGYLECYE</sequence>
<proteinExistence type="predicted"/>
<dbReference type="Proteomes" id="UP000237968">
    <property type="component" value="Unassembled WGS sequence"/>
</dbReference>
<dbReference type="RefSeq" id="WP_106390768.1">
    <property type="nucleotide sequence ID" value="NZ_PVNK01000070.1"/>
</dbReference>
<evidence type="ECO:0000313" key="1">
    <source>
        <dbReference type="EMBL" id="PRQ03733.1"/>
    </source>
</evidence>
<name>A0A2S9YF49_9BACT</name>
<keyword evidence="2" id="KW-1185">Reference proteome</keyword>